<dbReference type="SMART" id="SM00248">
    <property type="entry name" value="ANK"/>
    <property type="match status" value="2"/>
</dbReference>
<dbReference type="RefSeq" id="WP_111539796.1">
    <property type="nucleotide sequence ID" value="NZ_QKYV01000001.1"/>
</dbReference>
<comment type="caution">
    <text evidence="3">The sequence shown here is derived from an EMBL/GenBank/DDBJ whole genome shotgun (WGS) entry which is preliminary data.</text>
</comment>
<dbReference type="PROSITE" id="PS50297">
    <property type="entry name" value="ANK_REP_REGION"/>
    <property type="match status" value="1"/>
</dbReference>
<keyword evidence="2" id="KW-0732">Signal</keyword>
<keyword evidence="1" id="KW-0040">ANK repeat</keyword>
<reference evidence="3 4" key="1">
    <citation type="submission" date="2018-06" db="EMBL/GenBank/DDBJ databases">
        <title>Genomic Encyclopedia of Archaeal and Bacterial Type Strains, Phase II (KMG-II): from individual species to whole genera.</title>
        <authorList>
            <person name="Goeker M."/>
        </authorList>
    </citation>
    <scope>NUCLEOTIDE SEQUENCE [LARGE SCALE GENOMIC DNA]</scope>
    <source>
        <strain evidence="3 4">DSM 15361</strain>
    </source>
</reference>
<dbReference type="Proteomes" id="UP000249542">
    <property type="component" value="Unassembled WGS sequence"/>
</dbReference>
<dbReference type="SUPFAM" id="SSF48403">
    <property type="entry name" value="Ankyrin repeat"/>
    <property type="match status" value="1"/>
</dbReference>
<dbReference type="AlphaFoldDB" id="A0A2W7K959"/>
<feature type="chain" id="PRO_5016105130" evidence="2">
    <location>
        <begin position="23"/>
        <end position="133"/>
    </location>
</feature>
<evidence type="ECO:0000313" key="3">
    <source>
        <dbReference type="EMBL" id="PZW44130.1"/>
    </source>
</evidence>
<dbReference type="Pfam" id="PF12796">
    <property type="entry name" value="Ank_2"/>
    <property type="match status" value="1"/>
</dbReference>
<dbReference type="EMBL" id="QKYV01000001">
    <property type="protein sequence ID" value="PZW44130.1"/>
    <property type="molecule type" value="Genomic_DNA"/>
</dbReference>
<sequence>MRKLFFTLAAMSLLAASSYATALENHETYVSVSTYEMNENNETLSSFCKAIVKGDLKMVQQLIDLGEDINQKSLGKTPAMYAARYNKVEILTLLIENGADLSMRSSKERYTAKKFAELSNAKESLMLLEKSSK</sequence>
<name>A0A2W7K959_9FLAO</name>
<keyword evidence="4" id="KW-1185">Reference proteome</keyword>
<evidence type="ECO:0000313" key="4">
    <source>
        <dbReference type="Proteomes" id="UP000249542"/>
    </source>
</evidence>
<dbReference type="InterPro" id="IPR036770">
    <property type="entry name" value="Ankyrin_rpt-contain_sf"/>
</dbReference>
<feature type="repeat" description="ANK" evidence="1">
    <location>
        <begin position="74"/>
        <end position="106"/>
    </location>
</feature>
<organism evidence="3 4">
    <name type="scientific">Mesonia algae</name>
    <dbReference type="NCBI Taxonomy" id="213248"/>
    <lineage>
        <taxon>Bacteria</taxon>
        <taxon>Pseudomonadati</taxon>
        <taxon>Bacteroidota</taxon>
        <taxon>Flavobacteriia</taxon>
        <taxon>Flavobacteriales</taxon>
        <taxon>Flavobacteriaceae</taxon>
        <taxon>Mesonia</taxon>
    </lineage>
</organism>
<evidence type="ECO:0000256" key="2">
    <source>
        <dbReference type="SAM" id="SignalP"/>
    </source>
</evidence>
<evidence type="ECO:0000256" key="1">
    <source>
        <dbReference type="PROSITE-ProRule" id="PRU00023"/>
    </source>
</evidence>
<dbReference type="InterPro" id="IPR002110">
    <property type="entry name" value="Ankyrin_rpt"/>
</dbReference>
<dbReference type="PROSITE" id="PS50088">
    <property type="entry name" value="ANK_REPEAT"/>
    <property type="match status" value="1"/>
</dbReference>
<gene>
    <name evidence="3" type="ORF">LX95_00461</name>
</gene>
<protein>
    <submittedName>
        <fullName evidence="3">Ankyrin repeat protein</fullName>
    </submittedName>
</protein>
<proteinExistence type="predicted"/>
<dbReference type="Gene3D" id="1.25.40.20">
    <property type="entry name" value="Ankyrin repeat-containing domain"/>
    <property type="match status" value="1"/>
</dbReference>
<accession>A0A2W7K959</accession>
<feature type="signal peptide" evidence="2">
    <location>
        <begin position="1"/>
        <end position="22"/>
    </location>
</feature>